<dbReference type="Gene3D" id="3.40.50.880">
    <property type="match status" value="1"/>
</dbReference>
<proteinExistence type="predicted"/>
<name>A0A7X9RVE6_9BACT</name>
<dbReference type="PRINTS" id="PR00096">
    <property type="entry name" value="GATASE"/>
</dbReference>
<dbReference type="PRINTS" id="PR00097">
    <property type="entry name" value="ANTSNTHASEII"/>
</dbReference>
<evidence type="ECO:0000256" key="1">
    <source>
        <dbReference type="ARBA" id="ARBA00022962"/>
    </source>
</evidence>
<protein>
    <submittedName>
        <fullName evidence="3">Aminodeoxychorismate/anthranilate synthase component II</fullName>
    </submittedName>
</protein>
<dbReference type="InterPro" id="IPR017926">
    <property type="entry name" value="GATASE"/>
</dbReference>
<dbReference type="CDD" id="cd01743">
    <property type="entry name" value="GATase1_Anthranilate_Synthase"/>
    <property type="match status" value="1"/>
</dbReference>
<dbReference type="SUPFAM" id="SSF52317">
    <property type="entry name" value="Class I glutamine amidotransferase-like"/>
    <property type="match status" value="1"/>
</dbReference>
<dbReference type="RefSeq" id="WP_169657710.1">
    <property type="nucleotide sequence ID" value="NZ_JABANE010000041.1"/>
</dbReference>
<dbReference type="AlphaFoldDB" id="A0A7X9RVE6"/>
<sequence length="189" mass="21231">MILLLDNFDSFTYNLVDYFTQLGQKVEVVRNTTPLEEIVVYKYDAIVLSPGPETPDKAGNMLEVIDYYHKTHPILGICLGHQAIGEYFGGKVVKALKPMHGKISKIDAQPSVLFQSIPSEFSVVRYHSLILSNVPNTLKVVASSKEEEVMAIAHENLPIFGVQFHPEAILTEFGLDILKNWIGTWKENN</sequence>
<dbReference type="GO" id="GO:0005829">
    <property type="term" value="C:cytosol"/>
    <property type="evidence" value="ECO:0007669"/>
    <property type="project" value="TreeGrafter"/>
</dbReference>
<dbReference type="InterPro" id="IPR050472">
    <property type="entry name" value="Anth_synth/Amidotransfase"/>
</dbReference>
<dbReference type="GO" id="GO:0000162">
    <property type="term" value="P:L-tryptophan biosynthetic process"/>
    <property type="evidence" value="ECO:0007669"/>
    <property type="project" value="TreeGrafter"/>
</dbReference>
<keyword evidence="4" id="KW-1185">Reference proteome</keyword>
<dbReference type="NCBIfam" id="TIGR00566">
    <property type="entry name" value="trpG_papA"/>
    <property type="match status" value="1"/>
</dbReference>
<dbReference type="PANTHER" id="PTHR43418:SF4">
    <property type="entry name" value="MULTIFUNCTIONAL TRYPTOPHAN BIOSYNTHESIS PROTEIN"/>
    <property type="match status" value="1"/>
</dbReference>
<feature type="domain" description="Glutamine amidotransferase" evidence="2">
    <location>
        <begin position="3"/>
        <end position="181"/>
    </location>
</feature>
<evidence type="ECO:0000313" key="3">
    <source>
        <dbReference type="EMBL" id="NME69435.1"/>
    </source>
</evidence>
<dbReference type="GO" id="GO:0004049">
    <property type="term" value="F:anthranilate synthase activity"/>
    <property type="evidence" value="ECO:0007669"/>
    <property type="project" value="TreeGrafter"/>
</dbReference>
<dbReference type="Pfam" id="PF00117">
    <property type="entry name" value="GATase"/>
    <property type="match status" value="1"/>
</dbReference>
<keyword evidence="1" id="KW-0315">Glutamine amidotransferase</keyword>
<comment type="caution">
    <text evidence="3">The sequence shown here is derived from an EMBL/GenBank/DDBJ whole genome shotgun (WGS) entry which is preliminary data.</text>
</comment>
<gene>
    <name evidence="3" type="ORF">HHU12_15775</name>
</gene>
<dbReference type="Proteomes" id="UP000576082">
    <property type="component" value="Unassembled WGS sequence"/>
</dbReference>
<dbReference type="PROSITE" id="PS51273">
    <property type="entry name" value="GATASE_TYPE_1"/>
    <property type="match status" value="1"/>
</dbReference>
<organism evidence="3 4">
    <name type="scientific">Flammeovirga aprica JL-4</name>
    <dbReference type="NCBI Taxonomy" id="694437"/>
    <lineage>
        <taxon>Bacteria</taxon>
        <taxon>Pseudomonadati</taxon>
        <taxon>Bacteroidota</taxon>
        <taxon>Cytophagia</taxon>
        <taxon>Cytophagales</taxon>
        <taxon>Flammeovirgaceae</taxon>
        <taxon>Flammeovirga</taxon>
    </lineage>
</organism>
<dbReference type="FunFam" id="3.40.50.880:FF:000003">
    <property type="entry name" value="Anthranilate synthase component II"/>
    <property type="match status" value="1"/>
</dbReference>
<dbReference type="PANTHER" id="PTHR43418">
    <property type="entry name" value="MULTIFUNCTIONAL TRYPTOPHAN BIOSYNTHESIS PROTEIN-RELATED"/>
    <property type="match status" value="1"/>
</dbReference>
<reference evidence="3 4" key="1">
    <citation type="submission" date="2020-04" db="EMBL/GenBank/DDBJ databases">
        <title>Flammeovirga sp. SR4, a novel species isolated from seawater.</title>
        <authorList>
            <person name="Wang X."/>
        </authorList>
    </citation>
    <scope>NUCLEOTIDE SEQUENCE [LARGE SCALE GENOMIC DNA]</scope>
    <source>
        <strain evidence="3 4">ATCC 23126</strain>
    </source>
</reference>
<dbReference type="EMBL" id="JABANE010000041">
    <property type="protein sequence ID" value="NME69435.1"/>
    <property type="molecule type" value="Genomic_DNA"/>
</dbReference>
<evidence type="ECO:0000259" key="2">
    <source>
        <dbReference type="Pfam" id="PF00117"/>
    </source>
</evidence>
<dbReference type="InterPro" id="IPR029062">
    <property type="entry name" value="Class_I_gatase-like"/>
</dbReference>
<evidence type="ECO:0000313" key="4">
    <source>
        <dbReference type="Proteomes" id="UP000576082"/>
    </source>
</evidence>
<accession>A0A7X9RVE6</accession>
<dbReference type="PRINTS" id="PR00099">
    <property type="entry name" value="CPSGATASE"/>
</dbReference>
<dbReference type="InterPro" id="IPR006221">
    <property type="entry name" value="TrpG/PapA_dom"/>
</dbReference>